<name>A0AAJ0IBU0_9PEZI</name>
<dbReference type="AlphaFoldDB" id="A0AAJ0IBU0"/>
<organism evidence="2 3">
    <name type="scientific">Neurospora hispaniola</name>
    <dbReference type="NCBI Taxonomy" id="588809"/>
    <lineage>
        <taxon>Eukaryota</taxon>
        <taxon>Fungi</taxon>
        <taxon>Dikarya</taxon>
        <taxon>Ascomycota</taxon>
        <taxon>Pezizomycotina</taxon>
        <taxon>Sordariomycetes</taxon>
        <taxon>Sordariomycetidae</taxon>
        <taxon>Sordariales</taxon>
        <taxon>Sordariaceae</taxon>
        <taxon>Neurospora</taxon>
    </lineage>
</organism>
<dbReference type="RefSeq" id="XP_062695061.1">
    <property type="nucleotide sequence ID" value="XM_062838057.1"/>
</dbReference>
<dbReference type="EMBL" id="JAULSX010000002">
    <property type="protein sequence ID" value="KAK3496797.1"/>
    <property type="molecule type" value="Genomic_DNA"/>
</dbReference>
<sequence length="368" mass="40804">MSDHQSRHGRRDSPVDDREESVPYVSYASTSVASKLQAQYIPTQFPPGPQPPPGAVRYVPPMANQFPMHSASGYIEGLYSTLPSRYTSFPLATSAPQPYDQFDSTSYRPPTPKIVQFTTATTSFSRVSTPDYEREFDNEPIDTVPRSVNGSPIPPPAKGSGTFHTTPEVPRPPPPSPETFHIPLKSLKLNDLRSSASIGYPAPGDKSAACQLCDWHGHTAKTCPLGSDKKDNKQPSNDAVFTNKEQNEYQDLARKVSHIIQNVVPDSNQPPATNETMIQHIMKCLASHPGNPEYVHKQLGKEEHQGQWLCIKAMCDNKWEGPVSMATREIDCKYCKKNLAGDPVTLCYQIKPRDGRVALYREVGTLRV</sequence>
<feature type="region of interest" description="Disordered" evidence="1">
    <location>
        <begin position="1"/>
        <end position="26"/>
    </location>
</feature>
<proteinExistence type="predicted"/>
<feature type="compositionally biased region" description="Basic and acidic residues" evidence="1">
    <location>
        <begin position="1"/>
        <end position="16"/>
    </location>
</feature>
<gene>
    <name evidence="2" type="ORF">B0T23DRAFT_393122</name>
</gene>
<feature type="region of interest" description="Disordered" evidence="1">
    <location>
        <begin position="129"/>
        <end position="176"/>
    </location>
</feature>
<keyword evidence="3" id="KW-1185">Reference proteome</keyword>
<evidence type="ECO:0000313" key="3">
    <source>
        <dbReference type="Proteomes" id="UP001285908"/>
    </source>
</evidence>
<dbReference type="Proteomes" id="UP001285908">
    <property type="component" value="Unassembled WGS sequence"/>
</dbReference>
<comment type="caution">
    <text evidence="2">The sequence shown here is derived from an EMBL/GenBank/DDBJ whole genome shotgun (WGS) entry which is preliminary data.</text>
</comment>
<evidence type="ECO:0000256" key="1">
    <source>
        <dbReference type="SAM" id="MobiDB-lite"/>
    </source>
</evidence>
<dbReference type="GeneID" id="87875679"/>
<evidence type="ECO:0000313" key="2">
    <source>
        <dbReference type="EMBL" id="KAK3496797.1"/>
    </source>
</evidence>
<protein>
    <submittedName>
        <fullName evidence="2">Uncharacterized protein</fullName>
    </submittedName>
</protein>
<reference evidence="2 3" key="1">
    <citation type="journal article" date="2023" name="Mol. Phylogenet. Evol.">
        <title>Genome-scale phylogeny and comparative genomics of the fungal order Sordariales.</title>
        <authorList>
            <person name="Hensen N."/>
            <person name="Bonometti L."/>
            <person name="Westerberg I."/>
            <person name="Brannstrom I.O."/>
            <person name="Guillou S."/>
            <person name="Cros-Aarteil S."/>
            <person name="Calhoun S."/>
            <person name="Haridas S."/>
            <person name="Kuo A."/>
            <person name="Mondo S."/>
            <person name="Pangilinan J."/>
            <person name="Riley R."/>
            <person name="LaButti K."/>
            <person name="Andreopoulos B."/>
            <person name="Lipzen A."/>
            <person name="Chen C."/>
            <person name="Yan M."/>
            <person name="Daum C."/>
            <person name="Ng V."/>
            <person name="Clum A."/>
            <person name="Steindorff A."/>
            <person name="Ohm R.A."/>
            <person name="Martin F."/>
            <person name="Silar P."/>
            <person name="Natvig D.O."/>
            <person name="Lalanne C."/>
            <person name="Gautier V."/>
            <person name="Ament-Velasquez S.L."/>
            <person name="Kruys A."/>
            <person name="Hutchinson M.I."/>
            <person name="Powell A.J."/>
            <person name="Barry K."/>
            <person name="Miller A.N."/>
            <person name="Grigoriev I.V."/>
            <person name="Debuchy R."/>
            <person name="Gladieux P."/>
            <person name="Hiltunen Thoren M."/>
            <person name="Johannesson H."/>
        </authorList>
    </citation>
    <scope>NUCLEOTIDE SEQUENCE [LARGE SCALE GENOMIC DNA]</scope>
    <source>
        <strain evidence="2 3">FGSC 10403</strain>
    </source>
</reference>
<accession>A0AAJ0IBU0</accession>